<dbReference type="AlphaFoldDB" id="A0A7J7JXV2"/>
<dbReference type="InterPro" id="IPR055127">
    <property type="entry name" value="YEATS2_3HBD"/>
</dbReference>
<feature type="signal peptide" evidence="1">
    <location>
        <begin position="1"/>
        <end position="22"/>
    </location>
</feature>
<evidence type="ECO:0000259" key="2">
    <source>
        <dbReference type="Pfam" id="PF22951"/>
    </source>
</evidence>
<dbReference type="EMBL" id="VXIV02001689">
    <property type="protein sequence ID" value="KAF6030564.1"/>
    <property type="molecule type" value="Genomic_DNA"/>
</dbReference>
<reference evidence="3" key="1">
    <citation type="submission" date="2020-06" db="EMBL/GenBank/DDBJ databases">
        <title>Draft genome of Bugula neritina, a colonial animal packing powerful symbionts and potential medicines.</title>
        <authorList>
            <person name="Rayko M."/>
        </authorList>
    </citation>
    <scope>NUCLEOTIDE SEQUENCE [LARGE SCALE GENOMIC DNA]</scope>
    <source>
        <strain evidence="3">Kwan_BN1</strain>
    </source>
</reference>
<keyword evidence="4" id="KW-1185">Reference proteome</keyword>
<keyword evidence="1" id="KW-0732">Signal</keyword>
<sequence length="303" mass="33523">MILTFSPCYFIVTLTSVGKASAAVQGDTSLTYQLPDLSLIPDISSLVGHLAKLYPLIWESSSNDSPLQPTLQTYMSWPVGKRRALELHRANNIKSSLQKYITKSNTAFYGQKLWTTKQIMVWCRQNLYTPCTSPEDRLSCSPVNNSPTNELSLLARSILVQGVSPGDISMKEDSLEVDVISQTSDKKDPVLEKESVKNKETAVIIPPTKESRWIQQLTSQIGVNLNTVSSAASGVSNSITAHVMYKLYNVFMEDLIRKSFATKTGDDTVDLTVRDVLAAIKSSENFSFLNSTFFDEVSSQVTS</sequence>
<proteinExistence type="predicted"/>
<dbReference type="Proteomes" id="UP000593567">
    <property type="component" value="Unassembled WGS sequence"/>
</dbReference>
<accession>A0A7J7JXV2</accession>
<name>A0A7J7JXV2_BUGNE</name>
<feature type="domain" description="YEATS" evidence="2">
    <location>
        <begin position="41"/>
        <end position="135"/>
    </location>
</feature>
<evidence type="ECO:0000313" key="4">
    <source>
        <dbReference type="Proteomes" id="UP000593567"/>
    </source>
</evidence>
<evidence type="ECO:0000313" key="3">
    <source>
        <dbReference type="EMBL" id="KAF6030564.1"/>
    </source>
</evidence>
<protein>
    <submittedName>
        <fullName evidence="3">YEATS2</fullName>
    </submittedName>
</protein>
<comment type="caution">
    <text evidence="3">The sequence shown here is derived from an EMBL/GenBank/DDBJ whole genome shotgun (WGS) entry which is preliminary data.</text>
</comment>
<dbReference type="OrthoDB" id="6155374at2759"/>
<organism evidence="3 4">
    <name type="scientific">Bugula neritina</name>
    <name type="common">Brown bryozoan</name>
    <name type="synonym">Sertularia neritina</name>
    <dbReference type="NCBI Taxonomy" id="10212"/>
    <lineage>
        <taxon>Eukaryota</taxon>
        <taxon>Metazoa</taxon>
        <taxon>Spiralia</taxon>
        <taxon>Lophotrochozoa</taxon>
        <taxon>Bryozoa</taxon>
        <taxon>Gymnolaemata</taxon>
        <taxon>Cheilostomatida</taxon>
        <taxon>Flustrina</taxon>
        <taxon>Buguloidea</taxon>
        <taxon>Bugulidae</taxon>
        <taxon>Bugula</taxon>
    </lineage>
</organism>
<feature type="chain" id="PRO_5029546350" evidence="1">
    <location>
        <begin position="23"/>
        <end position="303"/>
    </location>
</feature>
<gene>
    <name evidence="3" type="ORF">EB796_011101</name>
</gene>
<evidence type="ECO:0000256" key="1">
    <source>
        <dbReference type="SAM" id="SignalP"/>
    </source>
</evidence>
<dbReference type="Pfam" id="PF22951">
    <property type="entry name" value="3HBD"/>
    <property type="match status" value="1"/>
</dbReference>